<dbReference type="EMBL" id="FPAA01000006">
    <property type="protein sequence ID" value="SFS69454.1"/>
    <property type="molecule type" value="Genomic_DNA"/>
</dbReference>
<keyword evidence="4" id="KW-1185">Reference proteome</keyword>
<dbReference type="Pfam" id="PF20773">
    <property type="entry name" value="InhA-like_MAM"/>
    <property type="match status" value="1"/>
</dbReference>
<gene>
    <name evidence="3" type="ORF">SAMN05444972_10618</name>
</gene>
<dbReference type="RefSeq" id="WP_245838715.1">
    <property type="nucleotide sequence ID" value="NZ_FPAA01000006.1"/>
</dbReference>
<dbReference type="InterPro" id="IPR001466">
    <property type="entry name" value="Beta-lactam-related"/>
</dbReference>
<evidence type="ECO:0000313" key="4">
    <source>
        <dbReference type="Proteomes" id="UP000198660"/>
    </source>
</evidence>
<dbReference type="PANTHER" id="PTHR43283:SF11">
    <property type="entry name" value="BETA-LACTAMASE-RELATED DOMAIN-CONTAINING PROTEIN"/>
    <property type="match status" value="1"/>
</dbReference>
<evidence type="ECO:0000313" key="3">
    <source>
        <dbReference type="EMBL" id="SFS69454.1"/>
    </source>
</evidence>
<accession>A0A1I6RXN2</accession>
<dbReference type="InterPro" id="IPR050789">
    <property type="entry name" value="Diverse_Enzym_Activities"/>
</dbReference>
<protein>
    <submittedName>
        <fullName evidence="3">CubicO group peptidase, beta-lactamase class C family</fullName>
    </submittedName>
</protein>
<dbReference type="Pfam" id="PF00144">
    <property type="entry name" value="Beta-lactamase"/>
    <property type="match status" value="1"/>
</dbReference>
<keyword evidence="1" id="KW-0378">Hydrolase</keyword>
<evidence type="ECO:0000259" key="2">
    <source>
        <dbReference type="Pfam" id="PF00144"/>
    </source>
</evidence>
<reference evidence="4" key="1">
    <citation type="submission" date="2016-10" db="EMBL/GenBank/DDBJ databases">
        <authorList>
            <person name="Varghese N."/>
            <person name="Submissions S."/>
        </authorList>
    </citation>
    <scope>NUCLEOTIDE SEQUENCE [LARGE SCALE GENOMIC DNA]</scope>
    <source>
        <strain evidence="4">DSM 45789</strain>
    </source>
</reference>
<proteinExistence type="predicted"/>
<dbReference type="AlphaFoldDB" id="A0A1I6RXN2"/>
<dbReference type="SUPFAM" id="SSF56601">
    <property type="entry name" value="beta-lactamase/transpeptidase-like"/>
    <property type="match status" value="1"/>
</dbReference>
<sequence length="557" mass="62361">MTLGLSLVFPSTLWAKQSNSLVENKYPVDKVGKERIPTKRSWSPWDHPAPLLSTLHEGKAREVGMVKQSLDAIDPYMDREVERGIIPGAVVFVARSGVVVKEKAYGDAVKYTEDAEPLDQPIKMKKDTIFDLASISKIYTATLVLKLYEQGSLRLDDPVATYLPDFAQNGKEKVTIRQLLTHTSGFEAGIPLWKYEGSRKDRIQRVMQHPLQNQPGTTYLYSDLNMITLGALVEKVTKKRLDVVLAELITGPLGLKDTSYNPSPNLKNRIAATEFQPLLNRGMIWGEVHDENAWALDGVAGHAGIFSTAQDVAVFLHMLLNHGKYGNVRILKPKTVAIMEKNQNIDFPGHDHGLGWELNQPWYMDGLSGTDSMGHTGFTGTSIVVSRSNALLAITLTNRVHPTRQTPSINPLRRQVSRMIADAIPVQKPGRSTSWFSSYGDELNRILQSEELPKGKNRTLSFDTWYRIDPSGDFGIVEGSVDGERWISLSSSYSGDSEGWGRQRLTLPEDIRYVRFRYHTDESGNGRGWYVKQPIIQGSGNIVPCTLMGDDWEQGHW</sequence>
<feature type="domain" description="Beta-lactamase-related" evidence="2">
    <location>
        <begin position="77"/>
        <end position="416"/>
    </location>
</feature>
<name>A0A1I6RXN2_9BACL</name>
<dbReference type="Proteomes" id="UP000198660">
    <property type="component" value="Unassembled WGS sequence"/>
</dbReference>
<dbReference type="InterPro" id="IPR012338">
    <property type="entry name" value="Beta-lactam/transpept-like"/>
</dbReference>
<dbReference type="PANTHER" id="PTHR43283">
    <property type="entry name" value="BETA-LACTAMASE-RELATED"/>
    <property type="match status" value="1"/>
</dbReference>
<dbReference type="Gene3D" id="3.40.710.10">
    <property type="entry name" value="DD-peptidase/beta-lactamase superfamily"/>
    <property type="match status" value="1"/>
</dbReference>
<evidence type="ECO:0000256" key="1">
    <source>
        <dbReference type="ARBA" id="ARBA00022801"/>
    </source>
</evidence>
<organism evidence="3 4">
    <name type="scientific">Marininema halotolerans</name>
    <dbReference type="NCBI Taxonomy" id="1155944"/>
    <lineage>
        <taxon>Bacteria</taxon>
        <taxon>Bacillati</taxon>
        <taxon>Bacillota</taxon>
        <taxon>Bacilli</taxon>
        <taxon>Bacillales</taxon>
        <taxon>Thermoactinomycetaceae</taxon>
        <taxon>Marininema</taxon>
    </lineage>
</organism>
<dbReference type="GO" id="GO:0016787">
    <property type="term" value="F:hydrolase activity"/>
    <property type="evidence" value="ECO:0007669"/>
    <property type="project" value="UniProtKB-KW"/>
</dbReference>